<proteinExistence type="predicted"/>
<evidence type="ECO:0000256" key="1">
    <source>
        <dbReference type="ARBA" id="ARBA00022729"/>
    </source>
</evidence>
<dbReference type="Pfam" id="PF02608">
    <property type="entry name" value="Bmp"/>
    <property type="match status" value="1"/>
</dbReference>
<gene>
    <name evidence="4" type="ORF">FE840_020405</name>
</gene>
<dbReference type="Gene3D" id="3.40.50.2300">
    <property type="match status" value="2"/>
</dbReference>
<dbReference type="InterPro" id="IPR003760">
    <property type="entry name" value="PnrA-like"/>
</dbReference>
<accession>A0ABX6QTP4</accession>
<dbReference type="NCBIfam" id="TIGR01409">
    <property type="entry name" value="TAT_signal_seq"/>
    <property type="match status" value="1"/>
</dbReference>
<evidence type="ECO:0000259" key="3">
    <source>
        <dbReference type="Pfam" id="PF02608"/>
    </source>
</evidence>
<dbReference type="CDD" id="cd19963">
    <property type="entry name" value="PBP1_BMP-like"/>
    <property type="match status" value="1"/>
</dbReference>
<feature type="chain" id="PRO_5046208518" evidence="2">
    <location>
        <begin position="37"/>
        <end position="374"/>
    </location>
</feature>
<organism evidence="4 5">
    <name type="scientific">Peteryoungia desertarenae</name>
    <dbReference type="NCBI Taxonomy" id="1813451"/>
    <lineage>
        <taxon>Bacteria</taxon>
        <taxon>Pseudomonadati</taxon>
        <taxon>Pseudomonadota</taxon>
        <taxon>Alphaproteobacteria</taxon>
        <taxon>Hyphomicrobiales</taxon>
        <taxon>Rhizobiaceae</taxon>
        <taxon>Peteryoungia</taxon>
    </lineage>
</organism>
<dbReference type="PANTHER" id="PTHR43208:SF1">
    <property type="entry name" value="ABC TRANSPORTER SUBSTRATE-BINDING PROTEIN"/>
    <property type="match status" value="1"/>
</dbReference>
<dbReference type="PROSITE" id="PS51318">
    <property type="entry name" value="TAT"/>
    <property type="match status" value="1"/>
</dbReference>
<dbReference type="InterPro" id="IPR019546">
    <property type="entry name" value="TAT_signal_bac_arc"/>
</dbReference>
<dbReference type="Pfam" id="PF10518">
    <property type="entry name" value="TAT_signal"/>
    <property type="match status" value="1"/>
</dbReference>
<geneLocation type="plasmid" evidence="4 5">
    <name>pPRADMK78_01</name>
</geneLocation>
<reference evidence="4 5" key="1">
    <citation type="submission" date="2020-06" db="EMBL/GenBank/DDBJ databases">
        <title>Genome sequence of Rhizobium sp strain ADMK78.</title>
        <authorList>
            <person name="Rahi P."/>
        </authorList>
    </citation>
    <scope>NUCLEOTIDE SEQUENCE [LARGE SCALE GENOMIC DNA]</scope>
    <source>
        <strain evidence="4 5">ADMK78</strain>
        <plasmid evidence="4 5">pPRADMK78_01</plasmid>
    </source>
</reference>
<keyword evidence="4" id="KW-0614">Plasmid</keyword>
<keyword evidence="5" id="KW-1185">Reference proteome</keyword>
<dbReference type="PANTHER" id="PTHR43208">
    <property type="entry name" value="ABC TRANSPORTER SUBSTRATE-BINDING PROTEIN"/>
    <property type="match status" value="1"/>
</dbReference>
<keyword evidence="1 2" id="KW-0732">Signal</keyword>
<protein>
    <submittedName>
        <fullName evidence="4">BMP family ABC transporter substrate-binding protein</fullName>
    </submittedName>
</protein>
<evidence type="ECO:0000313" key="4">
    <source>
        <dbReference type="EMBL" id="QLF71961.1"/>
    </source>
</evidence>
<name>A0ABX6QTP4_9HYPH</name>
<evidence type="ECO:0000256" key="2">
    <source>
        <dbReference type="SAM" id="SignalP"/>
    </source>
</evidence>
<dbReference type="InterPro" id="IPR052910">
    <property type="entry name" value="ABC-Purine-Binding"/>
</dbReference>
<sequence>MSTIKTITRRSFLKTSAAGVAGATLLPGAFMAPAVAQTALTVGFIYVGPKDDFGYNQAHAEGAAILKAMPGVTVIEEENVPETVEVQKSMESMINLDGASVLFPTSFGYFDPHMLAMAAKYPDAQFRHCGGLWKEGTHPMNTGSYFGYIGQGQYLNGIAAGYASTSKKIGFIAAKPIPQVVQNINSFLLGARSVDPTITCQVIFTGEWSLAVKEAEATNALIDQGADVITCHVDSPKVVVETAAGRGAFVCGYHANQSPLAPEKYLTGAEWAWGNVYTDFIKKAQTGEPMGNFVRGGLKDGFVKMSPLGPAVSEEARNKFEATKAEMMKGGYSVFKTGLKDNNGNVVVTSDLVEDAIELESMGYLVEGVIGSTS</sequence>
<evidence type="ECO:0000313" key="5">
    <source>
        <dbReference type="Proteomes" id="UP000308530"/>
    </source>
</evidence>
<dbReference type="RefSeq" id="WP_138287605.1">
    <property type="nucleotide sequence ID" value="NZ_CP058351.1"/>
</dbReference>
<dbReference type="InterPro" id="IPR006311">
    <property type="entry name" value="TAT_signal"/>
</dbReference>
<feature type="signal peptide" evidence="2">
    <location>
        <begin position="1"/>
        <end position="36"/>
    </location>
</feature>
<dbReference type="Proteomes" id="UP000308530">
    <property type="component" value="Plasmid pPRADMK78_01"/>
</dbReference>
<feature type="domain" description="ABC transporter substrate-binding protein PnrA-like" evidence="3">
    <location>
        <begin position="41"/>
        <end position="325"/>
    </location>
</feature>
<dbReference type="EMBL" id="CP058351">
    <property type="protein sequence ID" value="QLF71961.1"/>
    <property type="molecule type" value="Genomic_DNA"/>
</dbReference>